<dbReference type="InterPro" id="IPR011008">
    <property type="entry name" value="Dimeric_a/b-barrel"/>
</dbReference>
<dbReference type="NCBIfam" id="TIGR02118">
    <property type="entry name" value="EthD family reductase"/>
    <property type="match status" value="1"/>
</dbReference>
<keyword evidence="4" id="KW-1185">Reference proteome</keyword>
<dbReference type="InterPro" id="IPR009799">
    <property type="entry name" value="EthD_dom"/>
</dbReference>
<feature type="compositionally biased region" description="Basic and acidic residues" evidence="2">
    <location>
        <begin position="104"/>
        <end position="113"/>
    </location>
</feature>
<gene>
    <name evidence="3" type="ORF">O9K51_02044</name>
</gene>
<comment type="caution">
    <text evidence="3">The sequence shown here is derived from an EMBL/GenBank/DDBJ whole genome shotgun (WGS) entry which is preliminary data.</text>
</comment>
<feature type="region of interest" description="Disordered" evidence="2">
    <location>
        <begin position="93"/>
        <end position="113"/>
    </location>
</feature>
<evidence type="ECO:0000256" key="2">
    <source>
        <dbReference type="SAM" id="MobiDB-lite"/>
    </source>
</evidence>
<reference evidence="3" key="1">
    <citation type="submission" date="2023-01" db="EMBL/GenBank/DDBJ databases">
        <title>The growth and conidiation of Purpureocillium lavendulum are regulated by nitrogen source and histone H3K14 acetylation.</title>
        <authorList>
            <person name="Tang P."/>
            <person name="Han J."/>
            <person name="Zhang C."/>
            <person name="Tang P."/>
            <person name="Qi F."/>
            <person name="Zhang K."/>
            <person name="Liang L."/>
        </authorList>
    </citation>
    <scope>NUCLEOTIDE SEQUENCE</scope>
    <source>
        <strain evidence="3">YMF1.00683</strain>
    </source>
</reference>
<name>A0AB34G6S3_9HYPO</name>
<evidence type="ECO:0000313" key="4">
    <source>
        <dbReference type="Proteomes" id="UP001163105"/>
    </source>
</evidence>
<dbReference type="EMBL" id="JAQHRD010000001">
    <property type="protein sequence ID" value="KAJ6447269.1"/>
    <property type="molecule type" value="Genomic_DNA"/>
</dbReference>
<evidence type="ECO:0000256" key="1">
    <source>
        <dbReference type="ARBA" id="ARBA00005986"/>
    </source>
</evidence>
<organism evidence="3 4">
    <name type="scientific">Purpureocillium lavendulum</name>
    <dbReference type="NCBI Taxonomy" id="1247861"/>
    <lineage>
        <taxon>Eukaryota</taxon>
        <taxon>Fungi</taxon>
        <taxon>Dikarya</taxon>
        <taxon>Ascomycota</taxon>
        <taxon>Pezizomycotina</taxon>
        <taxon>Sordariomycetes</taxon>
        <taxon>Hypocreomycetidae</taxon>
        <taxon>Hypocreales</taxon>
        <taxon>Ophiocordycipitaceae</taxon>
        <taxon>Purpureocillium</taxon>
    </lineage>
</organism>
<dbReference type="Proteomes" id="UP001163105">
    <property type="component" value="Unassembled WGS sequence"/>
</dbReference>
<accession>A0AB34G6S3</accession>
<dbReference type="Gene3D" id="3.30.70.100">
    <property type="match status" value="1"/>
</dbReference>
<evidence type="ECO:0000313" key="3">
    <source>
        <dbReference type="EMBL" id="KAJ6447269.1"/>
    </source>
</evidence>
<dbReference type="AlphaFoldDB" id="A0AB34G6S3"/>
<sequence>MPTPATISLMYPPGPFNIKYFTETHMPFVSETWGSEGLESWEVTQFEPGAPYMVLATLKFESASKWEAASKGSSGMKVWNDVANFTTVQPEIYPGKSRGSHRTTLKEKKIFGS</sequence>
<dbReference type="SUPFAM" id="SSF54909">
    <property type="entry name" value="Dimeric alpha+beta barrel"/>
    <property type="match status" value="1"/>
</dbReference>
<protein>
    <submittedName>
        <fullName evidence="3">Membrane protein</fullName>
    </submittedName>
</protein>
<proteinExistence type="inferred from homology"/>
<dbReference type="PANTHER" id="PTHR40260:SF2">
    <property type="entry name" value="BLR8190 PROTEIN"/>
    <property type="match status" value="1"/>
</dbReference>
<dbReference type="PANTHER" id="PTHR40260">
    <property type="entry name" value="BLR8190 PROTEIN"/>
    <property type="match status" value="1"/>
</dbReference>
<comment type="similarity">
    <text evidence="1">Belongs to the tpcK family.</text>
</comment>
<dbReference type="GO" id="GO:0016491">
    <property type="term" value="F:oxidoreductase activity"/>
    <property type="evidence" value="ECO:0007669"/>
    <property type="project" value="InterPro"/>
</dbReference>